<dbReference type="GO" id="GO:0000976">
    <property type="term" value="F:transcription cis-regulatory region binding"/>
    <property type="evidence" value="ECO:0007669"/>
    <property type="project" value="TreeGrafter"/>
</dbReference>
<reference evidence="12 13" key="1">
    <citation type="submission" date="2020-03" db="EMBL/GenBank/DDBJ databases">
        <title>Spirochaetal bacteria isolated from arthropods constitute a novel genus Entomospira genus novum within the order Spirochaetales.</title>
        <authorList>
            <person name="Grana-Miraglia L."/>
            <person name="Sikutova S."/>
            <person name="Fingerle V."/>
            <person name="Sing A."/>
            <person name="Castillo-Ramirez S."/>
            <person name="Margos G."/>
            <person name="Rudolf I."/>
        </authorList>
    </citation>
    <scope>NUCLEOTIDE SEQUENCE [LARGE SCALE GENOMIC DNA]</scope>
    <source>
        <strain evidence="12 13">BR193</strain>
    </source>
</reference>
<dbReference type="Pfam" id="PF00072">
    <property type="entry name" value="Response_reg"/>
    <property type="match status" value="1"/>
</dbReference>
<dbReference type="AlphaFoldDB" id="A0A968GCW1"/>
<dbReference type="Pfam" id="PF00486">
    <property type="entry name" value="Trans_reg_C"/>
    <property type="match status" value="1"/>
</dbReference>
<dbReference type="SUPFAM" id="SSF46894">
    <property type="entry name" value="C-terminal effector domain of the bipartite response regulators"/>
    <property type="match status" value="1"/>
</dbReference>
<evidence type="ECO:0000256" key="8">
    <source>
        <dbReference type="PROSITE-ProRule" id="PRU00169"/>
    </source>
</evidence>
<evidence type="ECO:0000256" key="6">
    <source>
        <dbReference type="ARBA" id="ARBA00023163"/>
    </source>
</evidence>
<gene>
    <name evidence="12" type="ORF">HCT14_03845</name>
</gene>
<keyword evidence="2 8" id="KW-0597">Phosphoprotein</keyword>
<evidence type="ECO:0000259" key="11">
    <source>
        <dbReference type="PROSITE" id="PS51755"/>
    </source>
</evidence>
<evidence type="ECO:0000256" key="3">
    <source>
        <dbReference type="ARBA" id="ARBA00023012"/>
    </source>
</evidence>
<dbReference type="PROSITE" id="PS51755">
    <property type="entry name" value="OMPR_PHOB"/>
    <property type="match status" value="1"/>
</dbReference>
<protein>
    <recommendedName>
        <fullName evidence="1">Phosphate regulon transcriptional regulatory protein PhoB</fullName>
    </recommendedName>
</protein>
<evidence type="ECO:0000313" key="13">
    <source>
        <dbReference type="Proteomes" id="UP000711995"/>
    </source>
</evidence>
<dbReference type="PANTHER" id="PTHR48111">
    <property type="entry name" value="REGULATOR OF RPOS"/>
    <property type="match status" value="1"/>
</dbReference>
<organism evidence="12 13">
    <name type="scientific">Entomospira entomophila</name>
    <dbReference type="NCBI Taxonomy" id="2719988"/>
    <lineage>
        <taxon>Bacteria</taxon>
        <taxon>Pseudomonadati</taxon>
        <taxon>Spirochaetota</taxon>
        <taxon>Spirochaetia</taxon>
        <taxon>Spirochaetales</taxon>
        <taxon>Spirochaetaceae</taxon>
        <taxon>Entomospira</taxon>
    </lineage>
</organism>
<dbReference type="EMBL" id="JAATLJ010000001">
    <property type="protein sequence ID" value="NIZ40644.1"/>
    <property type="molecule type" value="Genomic_DNA"/>
</dbReference>
<evidence type="ECO:0000256" key="5">
    <source>
        <dbReference type="ARBA" id="ARBA00023125"/>
    </source>
</evidence>
<keyword evidence="3" id="KW-0902">Two-component regulatory system</keyword>
<dbReference type="SUPFAM" id="SSF52172">
    <property type="entry name" value="CheY-like"/>
    <property type="match status" value="1"/>
</dbReference>
<dbReference type="InterPro" id="IPR001789">
    <property type="entry name" value="Sig_transdc_resp-reg_receiver"/>
</dbReference>
<dbReference type="InterPro" id="IPR039420">
    <property type="entry name" value="WalR-like"/>
</dbReference>
<dbReference type="PROSITE" id="PS50110">
    <property type="entry name" value="RESPONSE_REGULATORY"/>
    <property type="match status" value="1"/>
</dbReference>
<keyword evidence="4" id="KW-0805">Transcription regulation</keyword>
<dbReference type="GO" id="GO:0000156">
    <property type="term" value="F:phosphorelay response regulator activity"/>
    <property type="evidence" value="ECO:0007669"/>
    <property type="project" value="TreeGrafter"/>
</dbReference>
<dbReference type="Gene3D" id="6.10.250.690">
    <property type="match status" value="1"/>
</dbReference>
<dbReference type="InterPro" id="IPR001867">
    <property type="entry name" value="OmpR/PhoB-type_DNA-bd"/>
</dbReference>
<dbReference type="CDD" id="cd00383">
    <property type="entry name" value="trans_reg_C"/>
    <property type="match status" value="1"/>
</dbReference>
<keyword evidence="6" id="KW-0804">Transcription</keyword>
<comment type="function">
    <text evidence="7">This protein is a positive regulator for the phosphate regulon. Transcription of this operon is positively regulated by PhoB and PhoR when phosphate is limited.</text>
</comment>
<feature type="modified residue" description="4-aspartylphosphate" evidence="8">
    <location>
        <position position="51"/>
    </location>
</feature>
<evidence type="ECO:0000256" key="2">
    <source>
        <dbReference type="ARBA" id="ARBA00022553"/>
    </source>
</evidence>
<sequence length="227" mass="26257">MNILVVDDEPTAREVVKAYLEKEGYRVFTTDSGVEALLYFRNEVLDFVILDLMLPDISGEDICREIRKTSMIPIIMLTAKSEESDRLIGLDLGADDYLIKPFSPRELVARIRTILRRVKPLSVQKELFYEPGLVIIPEEHRVLSNKEEVVLTKQELALLLLMAENPGIVFTRAKMLDRAFDMAFEGDERTVDVHIKNLRRKIEPEPRKPIYIETVYGVGYRFRKLES</sequence>
<evidence type="ECO:0000256" key="1">
    <source>
        <dbReference type="ARBA" id="ARBA00013332"/>
    </source>
</evidence>
<dbReference type="InterPro" id="IPR011006">
    <property type="entry name" value="CheY-like_superfamily"/>
</dbReference>
<dbReference type="PANTHER" id="PTHR48111:SF73">
    <property type="entry name" value="ALKALINE PHOSPHATASE SYNTHESIS TRANSCRIPTIONAL REGULATORY PROTEIN PHOP"/>
    <property type="match status" value="1"/>
</dbReference>
<feature type="domain" description="Response regulatory" evidence="10">
    <location>
        <begin position="2"/>
        <end position="115"/>
    </location>
</feature>
<evidence type="ECO:0000256" key="9">
    <source>
        <dbReference type="PROSITE-ProRule" id="PRU01091"/>
    </source>
</evidence>
<dbReference type="FunFam" id="1.10.10.10:FF:000018">
    <property type="entry name" value="DNA-binding response regulator ResD"/>
    <property type="match status" value="1"/>
</dbReference>
<evidence type="ECO:0000259" key="10">
    <source>
        <dbReference type="PROSITE" id="PS50110"/>
    </source>
</evidence>
<dbReference type="Gene3D" id="3.40.50.2300">
    <property type="match status" value="1"/>
</dbReference>
<dbReference type="SMART" id="SM00448">
    <property type="entry name" value="REC"/>
    <property type="match status" value="1"/>
</dbReference>
<accession>A0A968GCW1</accession>
<dbReference type="InterPro" id="IPR036388">
    <property type="entry name" value="WH-like_DNA-bd_sf"/>
</dbReference>
<dbReference type="RefSeq" id="WP_167700231.1">
    <property type="nucleotide sequence ID" value="NZ_CP118174.1"/>
</dbReference>
<dbReference type="Gene3D" id="1.10.10.10">
    <property type="entry name" value="Winged helix-like DNA-binding domain superfamily/Winged helix DNA-binding domain"/>
    <property type="match status" value="1"/>
</dbReference>
<dbReference type="GO" id="GO:0032993">
    <property type="term" value="C:protein-DNA complex"/>
    <property type="evidence" value="ECO:0007669"/>
    <property type="project" value="TreeGrafter"/>
</dbReference>
<proteinExistence type="predicted"/>
<dbReference type="GO" id="GO:0005829">
    <property type="term" value="C:cytosol"/>
    <property type="evidence" value="ECO:0007669"/>
    <property type="project" value="TreeGrafter"/>
</dbReference>
<dbReference type="FunFam" id="3.40.50.2300:FF:000001">
    <property type="entry name" value="DNA-binding response regulator PhoB"/>
    <property type="match status" value="1"/>
</dbReference>
<keyword evidence="5 9" id="KW-0238">DNA-binding</keyword>
<name>A0A968GCW1_9SPIO</name>
<dbReference type="SMART" id="SM00862">
    <property type="entry name" value="Trans_reg_C"/>
    <property type="match status" value="1"/>
</dbReference>
<feature type="DNA-binding region" description="OmpR/PhoB-type" evidence="9">
    <location>
        <begin position="124"/>
        <end position="224"/>
    </location>
</feature>
<dbReference type="Proteomes" id="UP000711995">
    <property type="component" value="Unassembled WGS sequence"/>
</dbReference>
<evidence type="ECO:0000256" key="7">
    <source>
        <dbReference type="ARBA" id="ARBA00024735"/>
    </source>
</evidence>
<comment type="caution">
    <text evidence="12">The sequence shown here is derived from an EMBL/GenBank/DDBJ whole genome shotgun (WGS) entry which is preliminary data.</text>
</comment>
<evidence type="ECO:0000256" key="4">
    <source>
        <dbReference type="ARBA" id="ARBA00023015"/>
    </source>
</evidence>
<feature type="domain" description="OmpR/PhoB-type" evidence="11">
    <location>
        <begin position="124"/>
        <end position="224"/>
    </location>
</feature>
<keyword evidence="13" id="KW-1185">Reference proteome</keyword>
<evidence type="ECO:0000313" key="12">
    <source>
        <dbReference type="EMBL" id="NIZ40644.1"/>
    </source>
</evidence>
<dbReference type="InterPro" id="IPR016032">
    <property type="entry name" value="Sig_transdc_resp-reg_C-effctor"/>
</dbReference>
<dbReference type="GO" id="GO:0006355">
    <property type="term" value="P:regulation of DNA-templated transcription"/>
    <property type="evidence" value="ECO:0007669"/>
    <property type="project" value="InterPro"/>
</dbReference>